<evidence type="ECO:0000256" key="8">
    <source>
        <dbReference type="ARBA" id="ARBA00032849"/>
    </source>
</evidence>
<dbReference type="Pfam" id="PF01902">
    <property type="entry name" value="Diphthami_syn_2"/>
    <property type="match status" value="1"/>
</dbReference>
<evidence type="ECO:0000256" key="5">
    <source>
        <dbReference type="ARBA" id="ARBA00029814"/>
    </source>
</evidence>
<dbReference type="GO" id="GO:0017178">
    <property type="term" value="F:diphthine-ammonia ligase activity"/>
    <property type="evidence" value="ECO:0007669"/>
    <property type="project" value="UniProtKB-EC"/>
</dbReference>
<dbReference type="OrthoDB" id="686384at2759"/>
<accession>A0A815X3M5</accession>
<evidence type="ECO:0000256" key="1">
    <source>
        <dbReference type="ARBA" id="ARBA00005156"/>
    </source>
</evidence>
<dbReference type="Gene3D" id="3.90.1490.10">
    <property type="entry name" value="putative n-type atp pyrophosphatase, domain 2"/>
    <property type="match status" value="1"/>
</dbReference>
<gene>
    <name evidence="11" type="ORF">BJG266_LOCUS46324</name>
    <name evidence="12" type="ORF">QVE165_LOCUS63357</name>
</gene>
<dbReference type="EC" id="6.3.1.14" evidence="3"/>
<reference evidence="11" key="1">
    <citation type="submission" date="2021-02" db="EMBL/GenBank/DDBJ databases">
        <authorList>
            <person name="Nowell W R."/>
        </authorList>
    </citation>
    <scope>NUCLEOTIDE SEQUENCE</scope>
</reference>
<dbReference type="Proteomes" id="UP000663877">
    <property type="component" value="Unassembled WGS sequence"/>
</dbReference>
<dbReference type="Gene3D" id="3.40.50.620">
    <property type="entry name" value="HUPs"/>
    <property type="match status" value="1"/>
</dbReference>
<comment type="caution">
    <text evidence="11">The sequence shown here is derived from an EMBL/GenBank/DDBJ whole genome shotgun (WGS) entry which is preliminary data.</text>
</comment>
<dbReference type="EMBL" id="CAJNOI010004742">
    <property type="protein sequence ID" value="CAF1552236.1"/>
    <property type="molecule type" value="Genomic_DNA"/>
</dbReference>
<evidence type="ECO:0000259" key="10">
    <source>
        <dbReference type="Pfam" id="PF01902"/>
    </source>
</evidence>
<evidence type="ECO:0000256" key="6">
    <source>
        <dbReference type="ARBA" id="ARBA00031202"/>
    </source>
</evidence>
<evidence type="ECO:0000313" key="14">
    <source>
        <dbReference type="Proteomes" id="UP000663877"/>
    </source>
</evidence>
<comment type="pathway">
    <text evidence="1">Protein modification; peptidyl-diphthamide biosynthesis.</text>
</comment>
<protein>
    <recommendedName>
        <fullName evidence="4">Diphthine--ammonia ligase</fullName>
        <ecNumber evidence="3">6.3.1.14</ecNumber>
    </recommendedName>
    <alternativeName>
        <fullName evidence="6">ATP-binding domain-containing protein 4</fullName>
    </alternativeName>
    <alternativeName>
        <fullName evidence="5">Diphthamide synthase</fullName>
    </alternativeName>
    <alternativeName>
        <fullName evidence="7">Diphthamide synthetase</fullName>
    </alternativeName>
    <alternativeName>
        <fullName evidence="8">Protein DPH6 homolog</fullName>
    </alternativeName>
</protein>
<evidence type="ECO:0000256" key="3">
    <source>
        <dbReference type="ARBA" id="ARBA00012089"/>
    </source>
</evidence>
<evidence type="ECO:0000313" key="11">
    <source>
        <dbReference type="EMBL" id="CAF1552236.1"/>
    </source>
</evidence>
<comment type="similarity">
    <text evidence="2">Belongs to the Diphthine--ammonia ligase family.</text>
</comment>
<name>A0A815X3M5_9BILA</name>
<sequence length="226" mass="25624">MNIRRAAVSFTGGKDCTLCLHRALKDETISVVLLVTFAPVNSKPFLAHPMHLIEAQSEALGILHKVILVEAPFLSSYQQRIRELWDEYKIELLFTGDILDVCNNFMVHATEGSGVELVRPLWGIPRNELMQELVNEGFDIVVSCVNIDKIDQSVANDLIGKSYFYVYEKIKEINGIDRAGEAGEFHTMILNAPRFNKRIQVKGNVQTDDTGHYLYFNFNHVQLIAK</sequence>
<dbReference type="InterPro" id="IPR014729">
    <property type="entry name" value="Rossmann-like_a/b/a_fold"/>
</dbReference>
<evidence type="ECO:0000313" key="13">
    <source>
        <dbReference type="Proteomes" id="UP000663832"/>
    </source>
</evidence>
<feature type="domain" description="Diphthamide synthase" evidence="10">
    <location>
        <begin position="5"/>
        <end position="206"/>
    </location>
</feature>
<organism evidence="11 14">
    <name type="scientific">Adineta steineri</name>
    <dbReference type="NCBI Taxonomy" id="433720"/>
    <lineage>
        <taxon>Eukaryota</taxon>
        <taxon>Metazoa</taxon>
        <taxon>Spiralia</taxon>
        <taxon>Gnathifera</taxon>
        <taxon>Rotifera</taxon>
        <taxon>Eurotatoria</taxon>
        <taxon>Bdelloidea</taxon>
        <taxon>Adinetida</taxon>
        <taxon>Adinetidae</taxon>
        <taxon>Adineta</taxon>
    </lineage>
</organism>
<dbReference type="Proteomes" id="UP000663832">
    <property type="component" value="Unassembled WGS sequence"/>
</dbReference>
<proteinExistence type="inferred from homology"/>
<dbReference type="InterPro" id="IPR002761">
    <property type="entry name" value="Diphthami_syn_dom"/>
</dbReference>
<dbReference type="SUPFAM" id="SSF52402">
    <property type="entry name" value="Adenine nucleotide alpha hydrolases-like"/>
    <property type="match status" value="1"/>
</dbReference>
<evidence type="ECO:0000256" key="7">
    <source>
        <dbReference type="ARBA" id="ARBA00031552"/>
    </source>
</evidence>
<dbReference type="UniPathway" id="UPA00559"/>
<evidence type="ECO:0000256" key="4">
    <source>
        <dbReference type="ARBA" id="ARBA00018426"/>
    </source>
</evidence>
<keyword evidence="13" id="KW-1185">Reference proteome</keyword>
<dbReference type="GO" id="GO:0017183">
    <property type="term" value="P:protein histidyl modification to diphthamide"/>
    <property type="evidence" value="ECO:0007669"/>
    <property type="project" value="UniProtKB-UniPathway"/>
</dbReference>
<evidence type="ECO:0000313" key="12">
    <source>
        <dbReference type="EMBL" id="CAF1661604.1"/>
    </source>
</evidence>
<evidence type="ECO:0000256" key="9">
    <source>
        <dbReference type="ARBA" id="ARBA00048108"/>
    </source>
</evidence>
<dbReference type="EMBL" id="CAJNOM010005142">
    <property type="protein sequence ID" value="CAF1661604.1"/>
    <property type="molecule type" value="Genomic_DNA"/>
</dbReference>
<comment type="catalytic activity">
    <reaction evidence="9">
        <text>diphthine-[translation elongation factor 2] + NH4(+) + ATP = diphthamide-[translation elongation factor 2] + AMP + diphosphate + H(+)</text>
        <dbReference type="Rhea" id="RHEA:19753"/>
        <dbReference type="Rhea" id="RHEA-COMP:10172"/>
        <dbReference type="Rhea" id="RHEA-COMP:10174"/>
        <dbReference type="ChEBI" id="CHEBI:15378"/>
        <dbReference type="ChEBI" id="CHEBI:16692"/>
        <dbReference type="ChEBI" id="CHEBI:28938"/>
        <dbReference type="ChEBI" id="CHEBI:30616"/>
        <dbReference type="ChEBI" id="CHEBI:33019"/>
        <dbReference type="ChEBI" id="CHEBI:82696"/>
        <dbReference type="ChEBI" id="CHEBI:456215"/>
        <dbReference type="EC" id="6.3.1.14"/>
    </reaction>
</comment>
<evidence type="ECO:0000256" key="2">
    <source>
        <dbReference type="ARBA" id="ARBA00008496"/>
    </source>
</evidence>
<dbReference type="AlphaFoldDB" id="A0A815X3M5"/>